<name>A0A3S5K217_CHLFR</name>
<dbReference type="RefSeq" id="WP_016875279.1">
    <property type="nucleotide sequence ID" value="NZ_AJLN01000102.1"/>
</dbReference>
<dbReference type="Proteomes" id="UP000268857">
    <property type="component" value="Unassembled WGS sequence"/>
</dbReference>
<dbReference type="STRING" id="211165.GCA_000317285_04163"/>
<proteinExistence type="predicted"/>
<evidence type="ECO:0000313" key="2">
    <source>
        <dbReference type="Proteomes" id="UP000268857"/>
    </source>
</evidence>
<comment type="caution">
    <text evidence="1">The sequence shown here is derived from an EMBL/GenBank/DDBJ whole genome shotgun (WGS) entry which is preliminary data.</text>
</comment>
<evidence type="ECO:0000313" key="1">
    <source>
        <dbReference type="EMBL" id="RUR81777.1"/>
    </source>
</evidence>
<dbReference type="EMBL" id="RSCJ01000009">
    <property type="protein sequence ID" value="RUR81777.1"/>
    <property type="molecule type" value="Genomic_DNA"/>
</dbReference>
<reference evidence="1 2" key="1">
    <citation type="journal article" date="2019" name="Genome Biol. Evol.">
        <title>Day and night: Metabolic profiles and evolutionary relationships of six axenic non-marine cyanobacteria.</title>
        <authorList>
            <person name="Will S.E."/>
            <person name="Henke P."/>
            <person name="Boedeker C."/>
            <person name="Huang S."/>
            <person name="Brinkmann H."/>
            <person name="Rohde M."/>
            <person name="Jarek M."/>
            <person name="Friedl T."/>
            <person name="Seufert S."/>
            <person name="Schumacher M."/>
            <person name="Overmann J."/>
            <person name="Neumann-Schaal M."/>
            <person name="Petersen J."/>
        </authorList>
    </citation>
    <scope>NUCLEOTIDE SEQUENCE [LARGE SCALE GENOMIC DNA]</scope>
    <source>
        <strain evidence="1 2">PCC 6912</strain>
    </source>
</reference>
<protein>
    <submittedName>
        <fullName evidence="1">Uncharacterized protein</fullName>
    </submittedName>
</protein>
<organism evidence="1 2">
    <name type="scientific">Chlorogloeopsis fritschii PCC 6912</name>
    <dbReference type="NCBI Taxonomy" id="211165"/>
    <lineage>
        <taxon>Bacteria</taxon>
        <taxon>Bacillati</taxon>
        <taxon>Cyanobacteriota</taxon>
        <taxon>Cyanophyceae</taxon>
        <taxon>Nostocales</taxon>
        <taxon>Chlorogloeopsidaceae</taxon>
        <taxon>Chlorogloeopsis</taxon>
    </lineage>
</organism>
<sequence length="440" mass="52229">MTANSLQSIHDEQPLFKEKLKNSDIQVVQEKIYIFLIEIVKVWSPEDVLREFKRLFLENLDSVSLDSAPGIYRLLNLIDNEQDFRNTLKRCCYILVNNWENHRKYKYIQELVQLFIDYKSNRQEKNNRKNSIHRNWIKNFIKSQDFQELKLFASRNEDKTKNHWSNRYTSYLLVAQSVDNNNSQEQQEAARKASKQLKDKYKFELAMYIARSQSNTSGKTRYQNPSILGDELLRLIKAIVVKKGVFSYENIANIFLKQTANQTFSSFKKSLQKYLIFSVQQQQFIETLNQQLLDKILSWKSEYDEDIIDKDLLLRTCNRVIDYLTIENKQEPSPLFVLLLSQGHPLTLVIVLLKIIFICPNSRSHLEARIAHLIRHYEQHSEEECKWLINFIEIFRITFAIYAENVEYNLIKVEEDQHACEPQFNPDAYRVFSQLKADAQ</sequence>
<dbReference type="OrthoDB" id="580965at2"/>
<accession>A0A3S5K217</accession>
<keyword evidence="2" id="KW-1185">Reference proteome</keyword>
<dbReference type="AlphaFoldDB" id="A0A3S5K217"/>
<gene>
    <name evidence="1" type="ORF">PCC6912_26460</name>
</gene>